<comment type="subcellular location">
    <subcellularLocation>
        <location evidence="1">Cell envelope</location>
    </subcellularLocation>
</comment>
<feature type="domain" description="Multidrug resistance protein MdtA-like barrel-sandwich hybrid" evidence="6">
    <location>
        <begin position="82"/>
        <end position="285"/>
    </location>
</feature>
<dbReference type="SUPFAM" id="SSF111369">
    <property type="entry name" value="HlyD-like secretion proteins"/>
    <property type="match status" value="1"/>
</dbReference>
<evidence type="ECO:0000313" key="8">
    <source>
        <dbReference type="EMBL" id="MCW6035828.1"/>
    </source>
</evidence>
<name>A0ABT3L2X2_9CYAN</name>
<keyword evidence="5" id="KW-1133">Transmembrane helix</keyword>
<evidence type="ECO:0000256" key="2">
    <source>
        <dbReference type="ARBA" id="ARBA00023054"/>
    </source>
</evidence>
<dbReference type="EMBL" id="JAIHOM010000021">
    <property type="protein sequence ID" value="MCW6035828.1"/>
    <property type="molecule type" value="Genomic_DNA"/>
</dbReference>
<dbReference type="Gene3D" id="2.40.30.170">
    <property type="match status" value="1"/>
</dbReference>
<gene>
    <name evidence="8" type="ORF">K4A83_06015</name>
</gene>
<evidence type="ECO:0000259" key="7">
    <source>
        <dbReference type="Pfam" id="PF25989"/>
    </source>
</evidence>
<evidence type="ECO:0000259" key="6">
    <source>
        <dbReference type="Pfam" id="PF25917"/>
    </source>
</evidence>
<organism evidence="8 9">
    <name type="scientific">Spirulina subsalsa FACHB-351</name>
    <dbReference type="NCBI Taxonomy" id="234711"/>
    <lineage>
        <taxon>Bacteria</taxon>
        <taxon>Bacillati</taxon>
        <taxon>Cyanobacteriota</taxon>
        <taxon>Cyanophyceae</taxon>
        <taxon>Spirulinales</taxon>
        <taxon>Spirulinaceae</taxon>
        <taxon>Spirulina</taxon>
    </lineage>
</organism>
<dbReference type="InterPro" id="IPR050465">
    <property type="entry name" value="UPF0194_transport"/>
</dbReference>
<dbReference type="Proteomes" id="UP001526426">
    <property type="component" value="Unassembled WGS sequence"/>
</dbReference>
<protein>
    <submittedName>
        <fullName evidence="8">HlyD family secretion protein</fullName>
    </submittedName>
</protein>
<evidence type="ECO:0000256" key="4">
    <source>
        <dbReference type="SAM" id="MobiDB-lite"/>
    </source>
</evidence>
<dbReference type="Gene3D" id="2.40.420.20">
    <property type="match status" value="1"/>
</dbReference>
<accession>A0ABT3L2X2</accession>
<evidence type="ECO:0000313" key="9">
    <source>
        <dbReference type="Proteomes" id="UP001526426"/>
    </source>
</evidence>
<feature type="compositionally biased region" description="Polar residues" evidence="4">
    <location>
        <begin position="1"/>
        <end position="19"/>
    </location>
</feature>
<reference evidence="8 9" key="1">
    <citation type="submission" date="2021-08" db="EMBL/GenBank/DDBJ databases">
        <title>Draft genome sequence of Spirulina subsalsa with high tolerance to salinity and hype-accumulation of phycocyanin.</title>
        <authorList>
            <person name="Pei H."/>
            <person name="Jiang L."/>
        </authorList>
    </citation>
    <scope>NUCLEOTIDE SEQUENCE [LARGE SCALE GENOMIC DNA]</scope>
    <source>
        <strain evidence="8 9">FACHB-351</strain>
    </source>
</reference>
<dbReference type="Gene3D" id="1.10.287.470">
    <property type="entry name" value="Helix hairpin bin"/>
    <property type="match status" value="1"/>
</dbReference>
<dbReference type="RefSeq" id="WP_265263544.1">
    <property type="nucleotide sequence ID" value="NZ_JAIHOM010000021.1"/>
</dbReference>
<sequence length="465" mass="51223">MSQSLTNPTTFQEETNSTQGKKRLKHLTRNVLYLVGGVGLIGAVWVALRPSPVLVDIATVERDALQVTVNAEGRTRLQSRYTVSAAVAGNLRRVQLDEGDRIQQGQVIARIDPLPLTSQVRSSQARLQELQAQREGVATLRPKQEELAQVRSQISGLEAQKQAAQARVEQAKANLDQATRDRQRIAGLVTSGALPRQQLEEAELAENTRRQDVTVAERERDRITTDIAAQQAEITRLQAEQRDPDYQLRVYDAQIASVQAELTRLTEDAIQTVIKSPVSGQVLRILEKSDRHIAAGTPILELGNTGQLELVIDVLSSDAVRIQPGNQIILEHWGGEQPLTAQVRYLEPSAFTKVSALGVEEQRVNVIADILNPPPQLGDGYRVDAKIVVWDAQDVLTLPISALFRCEQQAWCTFVVEEGKAVKTPVEVGQRGEFAAVIREGVSEGDQVILHPSAQIQHETLVAPR</sequence>
<dbReference type="Pfam" id="PF25917">
    <property type="entry name" value="BSH_RND"/>
    <property type="match status" value="1"/>
</dbReference>
<evidence type="ECO:0000256" key="3">
    <source>
        <dbReference type="SAM" id="Coils"/>
    </source>
</evidence>
<evidence type="ECO:0000256" key="1">
    <source>
        <dbReference type="ARBA" id="ARBA00004196"/>
    </source>
</evidence>
<dbReference type="PANTHER" id="PTHR32347">
    <property type="entry name" value="EFFLUX SYSTEM COMPONENT YKNX-RELATED"/>
    <property type="match status" value="1"/>
</dbReference>
<dbReference type="InterPro" id="IPR058625">
    <property type="entry name" value="MdtA-like_BSH"/>
</dbReference>
<keyword evidence="9" id="KW-1185">Reference proteome</keyword>
<dbReference type="InterPro" id="IPR058637">
    <property type="entry name" value="YknX-like_C"/>
</dbReference>
<dbReference type="PANTHER" id="PTHR32347:SF29">
    <property type="entry name" value="UPF0194 MEMBRANE PROTEIN YBHG"/>
    <property type="match status" value="1"/>
</dbReference>
<feature type="domain" description="YknX-like C-terminal permuted SH3-like" evidence="7">
    <location>
        <begin position="395"/>
        <end position="457"/>
    </location>
</feature>
<evidence type="ECO:0000256" key="5">
    <source>
        <dbReference type="SAM" id="Phobius"/>
    </source>
</evidence>
<feature type="transmembrane region" description="Helical" evidence="5">
    <location>
        <begin position="31"/>
        <end position="48"/>
    </location>
</feature>
<feature type="coiled-coil region" evidence="3">
    <location>
        <begin position="147"/>
        <end position="188"/>
    </location>
</feature>
<feature type="region of interest" description="Disordered" evidence="4">
    <location>
        <begin position="1"/>
        <end position="22"/>
    </location>
</feature>
<comment type="caution">
    <text evidence="8">The sequence shown here is derived from an EMBL/GenBank/DDBJ whole genome shotgun (WGS) entry which is preliminary data.</text>
</comment>
<keyword evidence="2 3" id="KW-0175">Coiled coil</keyword>
<keyword evidence="5" id="KW-0472">Membrane</keyword>
<proteinExistence type="predicted"/>
<feature type="coiled-coil region" evidence="3">
    <location>
        <begin position="220"/>
        <end position="268"/>
    </location>
</feature>
<keyword evidence="5" id="KW-0812">Transmembrane</keyword>
<dbReference type="Gene3D" id="2.40.50.100">
    <property type="match status" value="1"/>
</dbReference>
<dbReference type="Pfam" id="PF25989">
    <property type="entry name" value="YknX_C"/>
    <property type="match status" value="1"/>
</dbReference>